<feature type="compositionally biased region" description="Low complexity" evidence="1">
    <location>
        <begin position="76"/>
        <end position="94"/>
    </location>
</feature>
<reference evidence="2" key="1">
    <citation type="journal article" date="2019" name="Environ. Microbiol.">
        <title>Fungal ecological strategies reflected in gene transcription - a case study of two litter decomposers.</title>
        <authorList>
            <person name="Barbi F."/>
            <person name="Kohler A."/>
            <person name="Barry K."/>
            <person name="Baskaran P."/>
            <person name="Daum C."/>
            <person name="Fauchery L."/>
            <person name="Ihrmark K."/>
            <person name="Kuo A."/>
            <person name="LaButti K."/>
            <person name="Lipzen A."/>
            <person name="Morin E."/>
            <person name="Grigoriev I.V."/>
            <person name="Henrissat B."/>
            <person name="Lindahl B."/>
            <person name="Martin F."/>
        </authorList>
    </citation>
    <scope>NUCLEOTIDE SEQUENCE</scope>
    <source>
        <strain evidence="2">JB14</strain>
    </source>
</reference>
<feature type="region of interest" description="Disordered" evidence="1">
    <location>
        <begin position="76"/>
        <end position="137"/>
    </location>
</feature>
<evidence type="ECO:0000313" key="3">
    <source>
        <dbReference type="Proteomes" id="UP000799118"/>
    </source>
</evidence>
<evidence type="ECO:0000256" key="1">
    <source>
        <dbReference type="SAM" id="MobiDB-lite"/>
    </source>
</evidence>
<proteinExistence type="predicted"/>
<feature type="compositionally biased region" description="Polar residues" evidence="1">
    <location>
        <begin position="96"/>
        <end position="109"/>
    </location>
</feature>
<accession>A0A6A4IMY7</accession>
<evidence type="ECO:0000313" key="2">
    <source>
        <dbReference type="EMBL" id="KAE9411160.1"/>
    </source>
</evidence>
<organism evidence="2 3">
    <name type="scientific">Gymnopus androsaceus JB14</name>
    <dbReference type="NCBI Taxonomy" id="1447944"/>
    <lineage>
        <taxon>Eukaryota</taxon>
        <taxon>Fungi</taxon>
        <taxon>Dikarya</taxon>
        <taxon>Basidiomycota</taxon>
        <taxon>Agaricomycotina</taxon>
        <taxon>Agaricomycetes</taxon>
        <taxon>Agaricomycetidae</taxon>
        <taxon>Agaricales</taxon>
        <taxon>Marasmiineae</taxon>
        <taxon>Omphalotaceae</taxon>
        <taxon>Gymnopus</taxon>
    </lineage>
</organism>
<dbReference type="AlphaFoldDB" id="A0A6A4IMY7"/>
<protein>
    <submittedName>
        <fullName evidence="2">Uncharacterized protein</fullName>
    </submittedName>
</protein>
<gene>
    <name evidence="2" type="ORF">BT96DRAFT_982935</name>
</gene>
<dbReference type="OrthoDB" id="3070171at2759"/>
<sequence length="137" mass="14514">MFQVPFSFLNLSNSSFNSNASVLASWGLSRVDDNTAAGSIVGLEDGSILLLRRSEIPDKRNTLKLLPPAALSHASLATTASRSTSPSGSHSPFPVTSRSRIVSGITTEQVEAPKNYVDFDDEPEKLEGYAQGSGSKG</sequence>
<name>A0A6A4IMY7_9AGAR</name>
<keyword evidence="3" id="KW-1185">Reference proteome</keyword>
<dbReference type="Proteomes" id="UP000799118">
    <property type="component" value="Unassembled WGS sequence"/>
</dbReference>
<dbReference type="EMBL" id="ML769383">
    <property type="protein sequence ID" value="KAE9411160.1"/>
    <property type="molecule type" value="Genomic_DNA"/>
</dbReference>